<proteinExistence type="predicted"/>
<name>A0A6J7L0T7_9ZZZZ</name>
<dbReference type="EMBL" id="CAFBMT010000056">
    <property type="protein sequence ID" value="CAB4961565.1"/>
    <property type="molecule type" value="Genomic_DNA"/>
</dbReference>
<accession>A0A6J7L0T7</accession>
<reference evidence="1" key="1">
    <citation type="submission" date="2020-05" db="EMBL/GenBank/DDBJ databases">
        <authorList>
            <person name="Chiriac C."/>
            <person name="Salcher M."/>
            <person name="Ghai R."/>
            <person name="Kavagutti S V."/>
        </authorList>
    </citation>
    <scope>NUCLEOTIDE SEQUENCE</scope>
</reference>
<evidence type="ECO:0000313" key="1">
    <source>
        <dbReference type="EMBL" id="CAB4961565.1"/>
    </source>
</evidence>
<dbReference type="SUPFAM" id="SSF103481">
    <property type="entry name" value="Multidrug resistance efflux transporter EmrE"/>
    <property type="match status" value="1"/>
</dbReference>
<organism evidence="1">
    <name type="scientific">freshwater metagenome</name>
    <dbReference type="NCBI Taxonomy" id="449393"/>
    <lineage>
        <taxon>unclassified sequences</taxon>
        <taxon>metagenomes</taxon>
        <taxon>ecological metagenomes</taxon>
    </lineage>
</organism>
<gene>
    <name evidence="1" type="ORF">UFOPK3651_03549</name>
</gene>
<dbReference type="AlphaFoldDB" id="A0A6J7L0T7"/>
<dbReference type="InterPro" id="IPR037185">
    <property type="entry name" value="EmrE-like"/>
</dbReference>
<protein>
    <submittedName>
        <fullName evidence="1">Unannotated protein</fullName>
    </submittedName>
</protein>
<sequence>MRRIPTRRFAVLLALLPVTAMVVGFMALSQTPSVLDLLGATLVIIGVAAQERDELSQPFEELPS</sequence>